<evidence type="ECO:0000313" key="2">
    <source>
        <dbReference type="Proteomes" id="UP000277204"/>
    </source>
</evidence>
<evidence type="ECO:0000313" key="1">
    <source>
        <dbReference type="EMBL" id="VDO70462.1"/>
    </source>
</evidence>
<keyword evidence="2" id="KW-1185">Reference proteome</keyword>
<organism evidence="1 2">
    <name type="scientific">Schistosoma margrebowiei</name>
    <dbReference type="NCBI Taxonomy" id="48269"/>
    <lineage>
        <taxon>Eukaryota</taxon>
        <taxon>Metazoa</taxon>
        <taxon>Spiralia</taxon>
        <taxon>Lophotrochozoa</taxon>
        <taxon>Platyhelminthes</taxon>
        <taxon>Trematoda</taxon>
        <taxon>Digenea</taxon>
        <taxon>Strigeidida</taxon>
        <taxon>Schistosomatoidea</taxon>
        <taxon>Schistosomatidae</taxon>
        <taxon>Schistosoma</taxon>
    </lineage>
</organism>
<sequence>MLVGGSRHETMDPGFVLLDTRQHDVILRELVLPGRTAINQSLVGICASCADCFKIAFSYKHYEQRWMVVSNEIKDAHFALFKTRQSDVLAS</sequence>
<proteinExistence type="predicted"/>
<reference evidence="1 2" key="1">
    <citation type="submission" date="2018-11" db="EMBL/GenBank/DDBJ databases">
        <authorList>
            <consortium name="Pathogen Informatics"/>
        </authorList>
    </citation>
    <scope>NUCLEOTIDE SEQUENCE [LARGE SCALE GENOMIC DNA]</scope>
    <source>
        <strain evidence="1 2">Zambia</strain>
    </source>
</reference>
<dbReference type="EMBL" id="UZAI01002328">
    <property type="protein sequence ID" value="VDO70462.1"/>
    <property type="molecule type" value="Genomic_DNA"/>
</dbReference>
<gene>
    <name evidence="1" type="ORF">SMRZ_LOCUS6309</name>
</gene>
<accession>A0A183LR84</accession>
<dbReference type="AlphaFoldDB" id="A0A183LR84"/>
<name>A0A183LR84_9TREM</name>
<dbReference type="Proteomes" id="UP000277204">
    <property type="component" value="Unassembled WGS sequence"/>
</dbReference>
<protein>
    <submittedName>
        <fullName evidence="1">Uncharacterized protein</fullName>
    </submittedName>
</protein>